<sequence>MWRLRRCNLVVHDSFSN</sequence>
<reference evidence="1" key="1">
    <citation type="submission" date="2014-05" db="EMBL/GenBank/DDBJ databases">
        <authorList>
            <person name="Chronopoulou M."/>
        </authorList>
    </citation>
    <scope>NUCLEOTIDE SEQUENCE</scope>
    <source>
        <tissue evidence="1">Whole organism</tissue>
    </source>
</reference>
<dbReference type="AlphaFoldDB" id="A0A0K2VIG1"/>
<protein>
    <submittedName>
        <fullName evidence="1">Uncharacterized protein</fullName>
    </submittedName>
</protein>
<accession>A0A0K2VIG1</accession>
<organism evidence="1">
    <name type="scientific">Lepeophtheirus salmonis</name>
    <name type="common">Salmon louse</name>
    <name type="synonym">Caligus salmonis</name>
    <dbReference type="NCBI Taxonomy" id="72036"/>
    <lineage>
        <taxon>Eukaryota</taxon>
        <taxon>Metazoa</taxon>
        <taxon>Ecdysozoa</taxon>
        <taxon>Arthropoda</taxon>
        <taxon>Crustacea</taxon>
        <taxon>Multicrustacea</taxon>
        <taxon>Hexanauplia</taxon>
        <taxon>Copepoda</taxon>
        <taxon>Siphonostomatoida</taxon>
        <taxon>Caligidae</taxon>
        <taxon>Lepeophtheirus</taxon>
    </lineage>
</organism>
<evidence type="ECO:0000313" key="1">
    <source>
        <dbReference type="EMBL" id="CDW50253.1"/>
    </source>
</evidence>
<name>A0A0K2VIG1_LEPSM</name>
<dbReference type="EMBL" id="HACA01032892">
    <property type="protein sequence ID" value="CDW50253.1"/>
    <property type="molecule type" value="Transcribed_RNA"/>
</dbReference>
<proteinExistence type="predicted"/>